<gene>
    <name evidence="2" type="ORF">NESM_000882900</name>
</gene>
<feature type="region of interest" description="Disordered" evidence="1">
    <location>
        <begin position="902"/>
        <end position="1073"/>
    </location>
</feature>
<feature type="region of interest" description="Disordered" evidence="1">
    <location>
        <begin position="176"/>
        <end position="205"/>
    </location>
</feature>
<feature type="region of interest" description="Disordered" evidence="1">
    <location>
        <begin position="1"/>
        <end position="31"/>
    </location>
</feature>
<proteinExistence type="predicted"/>
<feature type="compositionally biased region" description="Polar residues" evidence="1">
    <location>
        <begin position="801"/>
        <end position="810"/>
    </location>
</feature>
<feature type="region of interest" description="Disordered" evidence="1">
    <location>
        <begin position="281"/>
        <end position="304"/>
    </location>
</feature>
<reference evidence="2 3" key="1">
    <citation type="journal article" date="2021" name="MBio">
        <title>A New Model Trypanosomatid, Novymonas esmeraldas: Genomic Perception of Its 'Candidatus Pandoraea novymonadis' Endosymbiont.</title>
        <authorList>
            <person name="Zakharova A."/>
            <person name="Saura A."/>
            <person name="Butenko A."/>
            <person name="Podesvova L."/>
            <person name="Warmusova S."/>
            <person name="Kostygov A.Y."/>
            <person name="Nenarokova A."/>
            <person name="Lukes J."/>
            <person name="Opperdoes F.R."/>
            <person name="Yurchenko V."/>
        </authorList>
    </citation>
    <scope>NUCLEOTIDE SEQUENCE [LARGE SCALE GENOMIC DNA]</scope>
    <source>
        <strain evidence="2 3">E262AT.01</strain>
    </source>
</reference>
<comment type="caution">
    <text evidence="2">The sequence shown here is derived from an EMBL/GenBank/DDBJ whole genome shotgun (WGS) entry which is preliminary data.</text>
</comment>
<dbReference type="PANTHER" id="PTHR35614">
    <property type="match status" value="1"/>
</dbReference>
<organism evidence="2 3">
    <name type="scientific">Novymonas esmeraldas</name>
    <dbReference type="NCBI Taxonomy" id="1808958"/>
    <lineage>
        <taxon>Eukaryota</taxon>
        <taxon>Discoba</taxon>
        <taxon>Euglenozoa</taxon>
        <taxon>Kinetoplastea</taxon>
        <taxon>Metakinetoplastina</taxon>
        <taxon>Trypanosomatida</taxon>
        <taxon>Trypanosomatidae</taxon>
        <taxon>Novymonas</taxon>
    </lineage>
</organism>
<dbReference type="AlphaFoldDB" id="A0AAW0EYB7"/>
<feature type="compositionally biased region" description="Polar residues" evidence="1">
    <location>
        <begin position="54"/>
        <end position="70"/>
    </location>
</feature>
<feature type="region of interest" description="Disordered" evidence="1">
    <location>
        <begin position="45"/>
        <end position="84"/>
    </location>
</feature>
<feature type="compositionally biased region" description="Pro residues" evidence="1">
    <location>
        <begin position="1011"/>
        <end position="1022"/>
    </location>
</feature>
<keyword evidence="3" id="KW-1185">Reference proteome</keyword>
<accession>A0AAW0EYB7</accession>
<feature type="compositionally biased region" description="Low complexity" evidence="1">
    <location>
        <begin position="783"/>
        <end position="796"/>
    </location>
</feature>
<dbReference type="EMBL" id="JAECZO010000219">
    <property type="protein sequence ID" value="KAK7199133.1"/>
    <property type="molecule type" value="Genomic_DNA"/>
</dbReference>
<evidence type="ECO:0000313" key="2">
    <source>
        <dbReference type="EMBL" id="KAK7199133.1"/>
    </source>
</evidence>
<dbReference type="PANTHER" id="PTHR35614:SF5">
    <property type="entry name" value="SPRY DOMAIN-CONTAINING PROTEIN"/>
    <property type="match status" value="1"/>
</dbReference>
<name>A0AAW0EYB7_9TRYP</name>
<feature type="region of interest" description="Disordered" evidence="1">
    <location>
        <begin position="628"/>
        <end position="651"/>
    </location>
</feature>
<sequence length="1118" mass="118713">MGASPSREAQAGYAEELRRRRQKAWRSERRRKEVALLPLTKAFMHHVQPPPLTHPNSLTSSSKSGSMNSYTDTSTSNASRSTRRNYCPGQLRLDAAPATLPFVQQLYDAYREPSTQFYCRKATWGRLGELPAELYYPTLESFYAATVGCYEEELYNTDEDMQNAFDQQKLLGQLRSFESKQRSSSSASSAAQPPRRPRRVAEGPQLRPTPCAICFEYPTSTIAPPLPEGADAAAGATAAATAAARSGAPHGSVVFAPYSSFMVVGFIGLVPVRRQRRKASLEAFHRPPANSVGDDGEPERDGGLHGEPAEYELVAFISKSAGEQHLGRALFHAAFLYVDQCRRAGLPGNPPLPSLRFSCFLMDVPSLCFLREVRLRCAALQWSRRLARALRCIRVAAHHLALSMDDAIATDLCAFMAECCLRLDFHPAPTTPVYCFAGFVGDAGSAVAVDESAVSLVAAIQPAPLPVSGGAEVMALLRSEEEGERLLLLSRGGVRGDKGSAGDAAVAKLVCVVGTTRLTVGTTVYPHATVLERGVDVRTGAFTDADWSVALDVSAHEEPPIDLHTPDPQDAWDYSLCARTPAASGPQLTTVVSDVLLSWSKNLYVQARVAEQSSRHWVRSYSLNHYTADRSERAPPPPSQEPPAQGSPAGTRVHTSALTAANVDALAQRRSSRPVDAAPGNADGETAPPTAHDAGASPFHMWEFEHQGRSYTIGLVPNFVRAVQRRPGSTASRDAVNQRHKSADRGRKGGVAARRCGTESGVTCAVDPMEGTEESSAASQTENSSRSNSGQSSRSGETYRTAASSHSTMSNLHLTGACRTSRQRRMFLSLGTGQVFENGVPVSGNNGGGGGGGDHHQHHGRVTSDVSASAHSDVYTPLQAGGFDASASDDAQQSRRFVNTPYEHSKWQFQSPPPLQRRLSGSVSRLPAAKPATDPASPQLQSPPLNGGYSSGTPSLHGFGAGGYSDGLVDYDPDGEPDAPRCTYAETAPGRGATVAAASSGLGSVRRPSLQQPPPPPPPPQAAPAAAVLGGSSAGNGGGGRGVLGPSRALMHSSSNGGSTVHRGTGGAEELQAMPRLPVLETSGHVQEMAGADGRMKLRWNWRGAPKMQLPSQPSPAS</sequence>
<feature type="compositionally biased region" description="Gly residues" evidence="1">
    <location>
        <begin position="1032"/>
        <end position="1043"/>
    </location>
</feature>
<feature type="region of interest" description="Disordered" evidence="1">
    <location>
        <begin position="835"/>
        <end position="869"/>
    </location>
</feature>
<dbReference type="Proteomes" id="UP001430356">
    <property type="component" value="Unassembled WGS sequence"/>
</dbReference>
<feature type="region of interest" description="Disordered" evidence="1">
    <location>
        <begin position="726"/>
        <end position="810"/>
    </location>
</feature>
<feature type="region of interest" description="Disordered" evidence="1">
    <location>
        <begin position="666"/>
        <end position="696"/>
    </location>
</feature>
<feature type="compositionally biased region" description="Low complexity" evidence="1">
    <location>
        <begin position="71"/>
        <end position="80"/>
    </location>
</feature>
<evidence type="ECO:0000313" key="3">
    <source>
        <dbReference type="Proteomes" id="UP001430356"/>
    </source>
</evidence>
<protein>
    <submittedName>
        <fullName evidence="2">Uncharacterized protein</fullName>
    </submittedName>
</protein>
<evidence type="ECO:0000256" key="1">
    <source>
        <dbReference type="SAM" id="MobiDB-lite"/>
    </source>
</evidence>
<feature type="compositionally biased region" description="Low complexity" evidence="1">
    <location>
        <begin position="182"/>
        <end position="193"/>
    </location>
</feature>